<reference evidence="2 3" key="1">
    <citation type="submission" date="2015-08" db="EMBL/GenBank/DDBJ databases">
        <authorList>
            <person name="Babu N.S."/>
            <person name="Beckwith C.J."/>
            <person name="Beseler K.G."/>
            <person name="Brison A."/>
            <person name="Carone J.V."/>
            <person name="Caskin T.P."/>
            <person name="Diamond M."/>
            <person name="Durham M.E."/>
            <person name="Foxe J.M."/>
            <person name="Go M."/>
            <person name="Henderson B.A."/>
            <person name="Jones I.B."/>
            <person name="McGettigan J.A."/>
            <person name="Micheletti S.J."/>
            <person name="Nasrallah M.E."/>
            <person name="Ortiz D."/>
            <person name="Piller C.R."/>
            <person name="Privatt S.R."/>
            <person name="Schneider S.L."/>
            <person name="Sharp S."/>
            <person name="Smith T.C."/>
            <person name="Stanton J.D."/>
            <person name="Ullery H.E."/>
            <person name="Wilson R.J."/>
            <person name="Serrano M.G."/>
            <person name="Buck G."/>
            <person name="Lee V."/>
            <person name="Wang Y."/>
            <person name="Carvalho R."/>
            <person name="Voegtly L."/>
            <person name="Shi R."/>
            <person name="Duckworth R."/>
            <person name="Johnson A."/>
            <person name="Loviza R."/>
            <person name="Walstead R."/>
            <person name="Shah Z."/>
            <person name="Kiflezghi M."/>
            <person name="Wade K."/>
            <person name="Ball S.L."/>
            <person name="Bradley K.W."/>
            <person name="Asai D.J."/>
            <person name="Bowman C.A."/>
            <person name="Russell D.A."/>
            <person name="Pope W.H."/>
            <person name="Jacobs-Sera D."/>
            <person name="Hendrix R.W."/>
            <person name="Hatfull G.F."/>
        </authorList>
    </citation>
    <scope>NUCLEOTIDE SEQUENCE [LARGE SCALE GENOMIC DNA]</scope>
    <source>
        <strain evidence="2 3">DSM 27648</strain>
    </source>
</reference>
<feature type="region of interest" description="Disordered" evidence="1">
    <location>
        <begin position="37"/>
        <end position="119"/>
    </location>
</feature>
<dbReference type="STRING" id="1391654.AKJ09_01834"/>
<evidence type="ECO:0000313" key="2">
    <source>
        <dbReference type="EMBL" id="AKU95170.1"/>
    </source>
</evidence>
<dbReference type="KEGG" id="llu:AKJ09_01834"/>
<dbReference type="Proteomes" id="UP000064967">
    <property type="component" value="Chromosome"/>
</dbReference>
<keyword evidence="3" id="KW-1185">Reference proteome</keyword>
<dbReference type="EMBL" id="CP012333">
    <property type="protein sequence ID" value="AKU95170.1"/>
    <property type="molecule type" value="Genomic_DNA"/>
</dbReference>
<dbReference type="AlphaFoldDB" id="A0A0K1PNP6"/>
<gene>
    <name evidence="2" type="ORF">AKJ09_01834</name>
</gene>
<evidence type="ECO:0000313" key="3">
    <source>
        <dbReference type="Proteomes" id="UP000064967"/>
    </source>
</evidence>
<name>A0A0K1PNP6_9BACT</name>
<accession>A0A0K1PNP6</accession>
<proteinExistence type="predicted"/>
<organism evidence="2 3">
    <name type="scientific">Labilithrix luteola</name>
    <dbReference type="NCBI Taxonomy" id="1391654"/>
    <lineage>
        <taxon>Bacteria</taxon>
        <taxon>Pseudomonadati</taxon>
        <taxon>Myxococcota</taxon>
        <taxon>Polyangia</taxon>
        <taxon>Polyangiales</taxon>
        <taxon>Labilitrichaceae</taxon>
        <taxon>Labilithrix</taxon>
    </lineage>
</organism>
<sequence>MSFGECFSSMHPFLRYRLPLILALAAGGVWLGCGTDNGDASGQDPEGYPPDETDGEDGHTGGNALDASSGGKDASKPDASDGGDLPVPDGGKECVDTDDPGGSEALAKALGDTPDSDDTTKTVTGVLNGVLDTDFYSLSVTDTFGSILEAHFKTPTSGIELCVFLKCKDAKVTTNFKGCTGGVETTSSIGMSGCCATGPSEATPKWSCGGFTTTDDSANFYVRIKQTADACTPYDWTYTF</sequence>
<evidence type="ECO:0000256" key="1">
    <source>
        <dbReference type="SAM" id="MobiDB-lite"/>
    </source>
</evidence>
<protein>
    <submittedName>
        <fullName evidence="2">Uncharacterized protein</fullName>
    </submittedName>
</protein>